<dbReference type="AlphaFoldDB" id="A0A6J4TZD6"/>
<keyword evidence="1" id="KW-0285">Flavoprotein</keyword>
<dbReference type="GO" id="GO:0008726">
    <property type="term" value="F:alkanesulfonate monooxygenase activity"/>
    <property type="evidence" value="ECO:0007669"/>
    <property type="project" value="TreeGrafter"/>
</dbReference>
<evidence type="ECO:0000256" key="4">
    <source>
        <dbReference type="ARBA" id="ARBA00023033"/>
    </source>
</evidence>
<organism evidence="7">
    <name type="scientific">uncultured Thermomicrobiales bacterium</name>
    <dbReference type="NCBI Taxonomy" id="1645740"/>
    <lineage>
        <taxon>Bacteria</taxon>
        <taxon>Pseudomonadati</taxon>
        <taxon>Thermomicrobiota</taxon>
        <taxon>Thermomicrobia</taxon>
        <taxon>Thermomicrobiales</taxon>
        <taxon>environmental samples</taxon>
    </lineage>
</organism>
<keyword evidence="4" id="KW-0503">Monooxygenase</keyword>
<evidence type="ECO:0000256" key="2">
    <source>
        <dbReference type="ARBA" id="ARBA00022643"/>
    </source>
</evidence>
<evidence type="ECO:0000256" key="1">
    <source>
        <dbReference type="ARBA" id="ARBA00022630"/>
    </source>
</evidence>
<dbReference type="Gene3D" id="3.20.20.30">
    <property type="entry name" value="Luciferase-like domain"/>
    <property type="match status" value="1"/>
</dbReference>
<keyword evidence="3" id="KW-0560">Oxidoreductase</keyword>
<dbReference type="InterPro" id="IPR050172">
    <property type="entry name" value="SsuD_RutA_monooxygenase"/>
</dbReference>
<name>A0A6J4TZD6_9BACT</name>
<gene>
    <name evidence="7" type="ORF">AVDCRST_MAG73-1364</name>
</gene>
<dbReference type="PANTHER" id="PTHR42847">
    <property type="entry name" value="ALKANESULFONATE MONOOXYGENASE"/>
    <property type="match status" value="1"/>
</dbReference>
<dbReference type="SUPFAM" id="SSF51679">
    <property type="entry name" value="Bacterial luciferase-like"/>
    <property type="match status" value="1"/>
</dbReference>
<feature type="domain" description="Luciferase-like" evidence="6">
    <location>
        <begin position="43"/>
        <end position="270"/>
    </location>
</feature>
<evidence type="ECO:0000256" key="5">
    <source>
        <dbReference type="SAM" id="MobiDB-lite"/>
    </source>
</evidence>
<dbReference type="GO" id="GO:0046306">
    <property type="term" value="P:alkanesulfonate catabolic process"/>
    <property type="evidence" value="ECO:0007669"/>
    <property type="project" value="TreeGrafter"/>
</dbReference>
<accession>A0A6J4TZD6</accession>
<dbReference type="InterPro" id="IPR011251">
    <property type="entry name" value="Luciferase-like_dom"/>
</dbReference>
<evidence type="ECO:0000259" key="6">
    <source>
        <dbReference type="Pfam" id="PF00296"/>
    </source>
</evidence>
<evidence type="ECO:0000313" key="7">
    <source>
        <dbReference type="EMBL" id="CAA9535641.1"/>
    </source>
</evidence>
<dbReference type="EMBL" id="CADCWE010000085">
    <property type="protein sequence ID" value="CAA9535641.1"/>
    <property type="molecule type" value="Genomic_DNA"/>
</dbReference>
<dbReference type="InterPro" id="IPR036661">
    <property type="entry name" value="Luciferase-like_sf"/>
</dbReference>
<dbReference type="Pfam" id="PF00296">
    <property type="entry name" value="Bac_luciferase"/>
    <property type="match status" value="1"/>
</dbReference>
<reference evidence="7" key="1">
    <citation type="submission" date="2020-02" db="EMBL/GenBank/DDBJ databases">
        <authorList>
            <person name="Meier V. D."/>
        </authorList>
    </citation>
    <scope>NUCLEOTIDE SEQUENCE</scope>
    <source>
        <strain evidence="7">AVDCRST_MAG73</strain>
    </source>
</reference>
<dbReference type="PANTHER" id="PTHR42847:SF8">
    <property type="entry name" value="CONSERVED PROTEIN"/>
    <property type="match status" value="1"/>
</dbReference>
<proteinExistence type="predicted"/>
<protein>
    <recommendedName>
        <fullName evidence="6">Luciferase-like domain-containing protein</fullName>
    </recommendedName>
</protein>
<keyword evidence="2" id="KW-0288">FMN</keyword>
<feature type="region of interest" description="Disordered" evidence="5">
    <location>
        <begin position="1"/>
        <end position="27"/>
    </location>
</feature>
<sequence>MSGDGKSGSREVGQPGGTSFDSPSPHLPVSVVGRPPLRFGVVTGQAQLSWDDLLAQWRLAEELGFDSAWLFDHVTALYGDPDGPCLEASTLLAALARETSRIRIGVLVYGNTHRHPSLLAKELVTLDHVSGGRLEFGIGTGWNEREHDAYGWPFPSAGDRVAMLDESLAVIRSLFSERRTSFDGRFYRLHDAPFAPKPVQARIPITVGGKRPKLLQVVARHADRWDSGGTPEEIAERGVQLDECCREIGRDPAGIARSVSLGADRLEDPDGFAALVRRYRAVGVSQFLFDFPLGETGQAAAARVAREVIPAVRAEATDED</sequence>
<evidence type="ECO:0000256" key="3">
    <source>
        <dbReference type="ARBA" id="ARBA00023002"/>
    </source>
</evidence>